<protein>
    <submittedName>
        <fullName evidence="1">Uncharacterized protein</fullName>
    </submittedName>
</protein>
<organism evidence="1">
    <name type="scientific">Streptomyces pristinaespiralis</name>
    <dbReference type="NCBI Taxonomy" id="38300"/>
    <lineage>
        <taxon>Bacteria</taxon>
        <taxon>Bacillati</taxon>
        <taxon>Actinomycetota</taxon>
        <taxon>Actinomycetes</taxon>
        <taxon>Kitasatosporales</taxon>
        <taxon>Streptomycetaceae</taxon>
        <taxon>Streptomyces</taxon>
    </lineage>
</organism>
<dbReference type="AlphaFoldDB" id="A0A0M3QHB3"/>
<gene>
    <name evidence="1" type="ORF">SPRI_1153</name>
</gene>
<dbReference type="RefSeq" id="WP_005309224.1">
    <property type="nucleotide sequence ID" value="NZ_CP011340.1"/>
</dbReference>
<dbReference type="KEGG" id="spri:SPRI_1153"/>
<sequence>MISDEELAQLEWWANPSTCLARIPVILEAAHDGTWIAVASPGLDAETQENLRFLVDLGPEFSLRFKDGSITLVVVVPSDNVNRLRVRVTSEPDV</sequence>
<dbReference type="OrthoDB" id="3382315at2"/>
<accession>A0A0M3QHB3</accession>
<name>A0A0M3QHB3_STRPR</name>
<dbReference type="PATRIC" id="fig|38300.4.peg.1235"/>
<proteinExistence type="predicted"/>
<evidence type="ECO:0000313" key="2">
    <source>
        <dbReference type="Proteomes" id="UP000060513"/>
    </source>
</evidence>
<dbReference type="GeneID" id="97237772"/>
<dbReference type="Proteomes" id="UP000060513">
    <property type="component" value="Chromosome"/>
</dbReference>
<reference evidence="1 2" key="1">
    <citation type="submission" date="2015-08" db="EMBL/GenBank/DDBJ databases">
        <title>Genome sequence of the pristinamycin over-producing bacterium Streptomyces pristinaespiralis HCCB10218.</title>
        <authorList>
            <person name="Tian J."/>
            <person name="Yang J."/>
            <person name="Li L."/>
            <person name="Ruan L."/>
            <person name="Wei W."/>
            <person name="Zheng G."/>
            <person name="Wei Z."/>
            <person name="Yang S."/>
            <person name="Ge M."/>
            <person name="Jiang W."/>
            <person name="Lu Y."/>
        </authorList>
    </citation>
    <scope>NUCLEOTIDE SEQUENCE [LARGE SCALE GENOMIC DNA]</scope>
    <source>
        <strain evidence="1 2">HCCB 10218</strain>
    </source>
</reference>
<dbReference type="EMBL" id="CP011340">
    <property type="protein sequence ID" value="ALC19459.1"/>
    <property type="molecule type" value="Genomic_DNA"/>
</dbReference>
<dbReference type="STRING" id="38300.SPRI_1153"/>
<evidence type="ECO:0000313" key="1">
    <source>
        <dbReference type="EMBL" id="ALC19459.1"/>
    </source>
</evidence>